<dbReference type="AlphaFoldDB" id="A0A0F9D485"/>
<accession>A0A0F9D485</accession>
<evidence type="ECO:0000313" key="1">
    <source>
        <dbReference type="EMBL" id="KKL56563.1"/>
    </source>
</evidence>
<reference evidence="1" key="1">
    <citation type="journal article" date="2015" name="Nature">
        <title>Complex archaea that bridge the gap between prokaryotes and eukaryotes.</title>
        <authorList>
            <person name="Spang A."/>
            <person name="Saw J.H."/>
            <person name="Jorgensen S.L."/>
            <person name="Zaremba-Niedzwiedzka K."/>
            <person name="Martijn J."/>
            <person name="Lind A.E."/>
            <person name="van Eijk R."/>
            <person name="Schleper C."/>
            <person name="Guy L."/>
            <person name="Ettema T.J."/>
        </authorList>
    </citation>
    <scope>NUCLEOTIDE SEQUENCE</scope>
</reference>
<evidence type="ECO:0008006" key="2">
    <source>
        <dbReference type="Google" id="ProtNLM"/>
    </source>
</evidence>
<feature type="non-terminal residue" evidence="1">
    <location>
        <position position="170"/>
    </location>
</feature>
<proteinExistence type="predicted"/>
<organism evidence="1">
    <name type="scientific">marine sediment metagenome</name>
    <dbReference type="NCBI Taxonomy" id="412755"/>
    <lineage>
        <taxon>unclassified sequences</taxon>
        <taxon>metagenomes</taxon>
        <taxon>ecological metagenomes</taxon>
    </lineage>
</organism>
<sequence>MNGAMGLCVLLAVALAGCAGADAPGRQELQSPGPAWPKEIELKRRMSGKVDRIVDCHVHFRRFSRLEHFFDLRRDVGIDRWNIVSIVGPKNGEGNARCLYAKVAGKGAFYCFGGLNHLAYKSKGRVDPGSFAQQVDEMREAGFDGIKLIEGKPSVRRDWYPFPLDGDYYR</sequence>
<name>A0A0F9D485_9ZZZZ</name>
<gene>
    <name evidence="1" type="ORF">LCGC14_2244180</name>
</gene>
<dbReference type="EMBL" id="LAZR01030449">
    <property type="protein sequence ID" value="KKL56563.1"/>
    <property type="molecule type" value="Genomic_DNA"/>
</dbReference>
<protein>
    <recommendedName>
        <fullName evidence="2">Amidohydrolase-related domain-containing protein</fullName>
    </recommendedName>
</protein>
<comment type="caution">
    <text evidence="1">The sequence shown here is derived from an EMBL/GenBank/DDBJ whole genome shotgun (WGS) entry which is preliminary data.</text>
</comment>